<comment type="caution">
    <text evidence="1">The sequence shown here is derived from an EMBL/GenBank/DDBJ whole genome shotgun (WGS) entry which is preliminary data.</text>
</comment>
<gene>
    <name evidence="1" type="ORF">TNCV_2689921</name>
</gene>
<organism evidence="1 2">
    <name type="scientific">Trichonephila clavipes</name>
    <name type="common">Golden silk orbweaver</name>
    <name type="synonym">Nephila clavipes</name>
    <dbReference type="NCBI Taxonomy" id="2585209"/>
    <lineage>
        <taxon>Eukaryota</taxon>
        <taxon>Metazoa</taxon>
        <taxon>Ecdysozoa</taxon>
        <taxon>Arthropoda</taxon>
        <taxon>Chelicerata</taxon>
        <taxon>Arachnida</taxon>
        <taxon>Araneae</taxon>
        <taxon>Araneomorphae</taxon>
        <taxon>Entelegynae</taxon>
        <taxon>Araneoidea</taxon>
        <taxon>Nephilidae</taxon>
        <taxon>Trichonephila</taxon>
    </lineage>
</organism>
<dbReference type="AlphaFoldDB" id="A0A8X6VYP2"/>
<accession>A0A8X6VYP2</accession>
<proteinExistence type="predicted"/>
<dbReference type="Proteomes" id="UP000887159">
    <property type="component" value="Unassembled WGS sequence"/>
</dbReference>
<dbReference type="EMBL" id="BMAU01021370">
    <property type="protein sequence ID" value="GFY24801.1"/>
    <property type="molecule type" value="Genomic_DNA"/>
</dbReference>
<sequence length="129" mass="14668">MQVTVRFCSVPPPFRGRKPWGGQGPPTSLPLPPTIREDLWLDGYLEYSYAAKALYIYKHPCLLRDSNPVPTVSQSIPVGRLKVQDSKCNKEFQIWWTEKHGIISKRDRVVCVLCSKTVTCRTSSLKTAF</sequence>
<evidence type="ECO:0000313" key="1">
    <source>
        <dbReference type="EMBL" id="GFY24801.1"/>
    </source>
</evidence>
<name>A0A8X6VYP2_TRICX</name>
<reference evidence="1" key="1">
    <citation type="submission" date="2020-08" db="EMBL/GenBank/DDBJ databases">
        <title>Multicomponent nature underlies the extraordinary mechanical properties of spider dragline silk.</title>
        <authorList>
            <person name="Kono N."/>
            <person name="Nakamura H."/>
            <person name="Mori M."/>
            <person name="Yoshida Y."/>
            <person name="Ohtoshi R."/>
            <person name="Malay A.D."/>
            <person name="Moran D.A.P."/>
            <person name="Tomita M."/>
            <person name="Numata K."/>
            <person name="Arakawa K."/>
        </authorList>
    </citation>
    <scope>NUCLEOTIDE SEQUENCE</scope>
</reference>
<evidence type="ECO:0000313" key="2">
    <source>
        <dbReference type="Proteomes" id="UP000887159"/>
    </source>
</evidence>
<protein>
    <submittedName>
        <fullName evidence="1">Uncharacterized protein</fullName>
    </submittedName>
</protein>
<keyword evidence="2" id="KW-1185">Reference proteome</keyword>